<organism evidence="4 5">
    <name type="scientific">Hyalangium rubrum</name>
    <dbReference type="NCBI Taxonomy" id="3103134"/>
    <lineage>
        <taxon>Bacteria</taxon>
        <taxon>Pseudomonadati</taxon>
        <taxon>Myxococcota</taxon>
        <taxon>Myxococcia</taxon>
        <taxon>Myxococcales</taxon>
        <taxon>Cystobacterineae</taxon>
        <taxon>Archangiaceae</taxon>
        <taxon>Hyalangium</taxon>
    </lineage>
</organism>
<keyword evidence="2" id="KW-1133">Transmembrane helix</keyword>
<dbReference type="PANTHER" id="PTHR37947:SF2">
    <property type="entry name" value="VON WILLEBRAND FACTOR TYPE A"/>
    <property type="match status" value="1"/>
</dbReference>
<dbReference type="PANTHER" id="PTHR37947">
    <property type="entry name" value="BLL2462 PROTEIN"/>
    <property type="match status" value="1"/>
</dbReference>
<dbReference type="RefSeq" id="WP_321546196.1">
    <property type="nucleotide sequence ID" value="NZ_JAXIVS010000004.1"/>
</dbReference>
<protein>
    <submittedName>
        <fullName evidence="4">VWA domain-containing protein</fullName>
    </submittedName>
</protein>
<reference evidence="4 5" key="1">
    <citation type="submission" date="2023-12" db="EMBL/GenBank/DDBJ databases">
        <title>the genome sequence of Hyalangium sp. s54d21.</title>
        <authorList>
            <person name="Zhang X."/>
        </authorList>
    </citation>
    <scope>NUCLEOTIDE SEQUENCE [LARGE SCALE GENOMIC DNA]</scope>
    <source>
        <strain evidence="5">s54d21</strain>
    </source>
</reference>
<keyword evidence="2" id="KW-0472">Membrane</keyword>
<dbReference type="CDD" id="cd00198">
    <property type="entry name" value="vWFA"/>
    <property type="match status" value="1"/>
</dbReference>
<dbReference type="EMBL" id="JAXIVS010000004">
    <property type="protein sequence ID" value="MDY7227473.1"/>
    <property type="molecule type" value="Genomic_DNA"/>
</dbReference>
<dbReference type="SUPFAM" id="SSF52317">
    <property type="entry name" value="Class I glutamine amidotransferase-like"/>
    <property type="match status" value="1"/>
</dbReference>
<proteinExistence type="predicted"/>
<dbReference type="Pfam" id="PF13519">
    <property type="entry name" value="VWA_2"/>
    <property type="match status" value="1"/>
</dbReference>
<dbReference type="Proteomes" id="UP001291309">
    <property type="component" value="Unassembled WGS sequence"/>
</dbReference>
<sequence length="923" mass="97321">MSFSLPQALVLLIPLGLFLWKRGARPGPPMPLRWVLLVLAVGALAGPELLLRHAGSDVVVVVDRSRSMPLDADRVALELVKLLEAQRRPGDRLGVISFGREARVEQPLSAAGTFGGFSRPVDPDASELSSALDAAGALIPPERTGRVLVVADGRSTGADARGAARRLAARGIAVDFRQVARAEVPLDLAVVSLDVPSAVAAREPFQFSAVVVASGAVAGTVRLERNGQVLLKGPFEFRPGPNVLPFRDLVEKEGLASYRLVVEAPGDGVVENDEGHAVLRVEGPPRVLLLTRQPRGTLAQSLEAAGLRLEVREPFPVSLDTLDGVGAVVLENVDANALGEPGLNALAAYVEQAGGGLVMTGGQDSFGQGGFRRSALEPVLPVSLELREEQRRTAVAISVLMDCSCSMGMTVPDGRTKMEVAAEGVVGALTLLNDRDEAAVHMVDTETHEIFPMSAVSDGLPLDKVARGFSGGGGIYVGEALRTGKKQILQSDKATRHVLLFSDAADSEEPDDYKATISALRGENVTVSVIGLGTPKDVDAKLLQEVASLGGGRIYFAQDAMSLPRIFSQETITVARAAFVDVPTSVEAAPDLPLLGKLPTQGLPQVGGYNLTYIKPRSSVALRTLDENNAPLLALWPRGAGRSVAFMAEVDGKFSGELRDWSGLRGALESMVRWSMGGGGEKGEAVARAERRGNLMRVTLDLAPGEPMPTALPTLVVLPGDGSSTPVEVPMRWEDEDRLAAEYTLPGRGTWHPVVKLGTRALRAPPVALPYAPEFEPGSPKEGMELLHAVAQVGGGVERLSMTGLFAEAPVSEGRVALAPWLVGFAVLVLLAEVVVRRFFSRPQLRKPAAAKAVRPAEVPALAGVATQGVASAPASRQEAPRQSSVAQSEPEAGEKPPSEKPSGGVDSALEAARARSRKRLGR</sequence>
<comment type="caution">
    <text evidence="4">The sequence shown here is derived from an EMBL/GenBank/DDBJ whole genome shotgun (WGS) entry which is preliminary data.</text>
</comment>
<feature type="domain" description="VWFA" evidence="3">
    <location>
        <begin position="396"/>
        <end position="570"/>
    </location>
</feature>
<dbReference type="InterPro" id="IPR029062">
    <property type="entry name" value="Class_I_gatase-like"/>
</dbReference>
<dbReference type="Pfam" id="PF00092">
    <property type="entry name" value="VWA"/>
    <property type="match status" value="1"/>
</dbReference>
<dbReference type="SMART" id="SM00327">
    <property type="entry name" value="VWA"/>
    <property type="match status" value="2"/>
</dbReference>
<keyword evidence="5" id="KW-1185">Reference proteome</keyword>
<evidence type="ECO:0000259" key="3">
    <source>
        <dbReference type="PROSITE" id="PS50234"/>
    </source>
</evidence>
<accession>A0ABU5H3U2</accession>
<dbReference type="SUPFAM" id="SSF53300">
    <property type="entry name" value="vWA-like"/>
    <property type="match status" value="2"/>
</dbReference>
<dbReference type="PROSITE" id="PS50234">
    <property type="entry name" value="VWFA"/>
    <property type="match status" value="1"/>
</dbReference>
<evidence type="ECO:0000313" key="4">
    <source>
        <dbReference type="EMBL" id="MDY7227473.1"/>
    </source>
</evidence>
<evidence type="ECO:0000256" key="1">
    <source>
        <dbReference type="SAM" id="MobiDB-lite"/>
    </source>
</evidence>
<feature type="transmembrane region" description="Helical" evidence="2">
    <location>
        <begin position="818"/>
        <end position="836"/>
    </location>
</feature>
<evidence type="ECO:0000256" key="2">
    <source>
        <dbReference type="SAM" id="Phobius"/>
    </source>
</evidence>
<dbReference type="InterPro" id="IPR036465">
    <property type="entry name" value="vWFA_dom_sf"/>
</dbReference>
<dbReference type="InterPro" id="IPR002035">
    <property type="entry name" value="VWF_A"/>
</dbReference>
<dbReference type="Gene3D" id="3.40.50.410">
    <property type="entry name" value="von Willebrand factor, type A domain"/>
    <property type="match status" value="1"/>
</dbReference>
<gene>
    <name evidence="4" type="ORF">SYV04_13760</name>
</gene>
<name>A0ABU5H3U2_9BACT</name>
<keyword evidence="2" id="KW-0812">Transmembrane</keyword>
<evidence type="ECO:0000313" key="5">
    <source>
        <dbReference type="Proteomes" id="UP001291309"/>
    </source>
</evidence>
<dbReference type="Gene3D" id="3.40.50.880">
    <property type="match status" value="2"/>
</dbReference>
<feature type="region of interest" description="Disordered" evidence="1">
    <location>
        <begin position="868"/>
        <end position="923"/>
    </location>
</feature>